<comment type="caution">
    <text evidence="3">The sequence shown here is derived from an EMBL/GenBank/DDBJ whole genome shotgun (WGS) entry which is preliminary data.</text>
</comment>
<dbReference type="InterPro" id="IPR009492">
    <property type="entry name" value="TniQ"/>
</dbReference>
<dbReference type="Pfam" id="PF15978">
    <property type="entry name" value="TnsD"/>
    <property type="match status" value="1"/>
</dbReference>
<dbReference type="RefSeq" id="WP_103396056.1">
    <property type="nucleotide sequence ID" value="NZ_MUJK01000005.1"/>
</dbReference>
<protein>
    <submittedName>
        <fullName evidence="3">Uncharacterized protein</fullName>
    </submittedName>
</protein>
<dbReference type="EMBL" id="MUJK01000005">
    <property type="protein sequence ID" value="POF41166.1"/>
    <property type="molecule type" value="Genomic_DNA"/>
</dbReference>
<dbReference type="Pfam" id="PF06527">
    <property type="entry name" value="TniQ"/>
    <property type="match status" value="1"/>
</dbReference>
<gene>
    <name evidence="3" type="ORF">B0D71_18205</name>
</gene>
<evidence type="ECO:0000313" key="3">
    <source>
        <dbReference type="EMBL" id="POF41166.1"/>
    </source>
</evidence>
<dbReference type="OrthoDB" id="470139at2"/>
<organism evidence="3 4">
    <name type="scientific">Pseudomonas laurylsulfativorans</name>
    <dbReference type="NCBI Taxonomy" id="1943631"/>
    <lineage>
        <taxon>Bacteria</taxon>
        <taxon>Pseudomonadati</taxon>
        <taxon>Pseudomonadota</taxon>
        <taxon>Gammaproteobacteria</taxon>
        <taxon>Pseudomonadales</taxon>
        <taxon>Pseudomonadaceae</taxon>
        <taxon>Pseudomonas</taxon>
    </lineage>
</organism>
<feature type="domain" description="TniQ" evidence="1">
    <location>
        <begin position="3"/>
        <end position="157"/>
    </location>
</feature>
<name>A0A2S3VMI7_9PSED</name>
<accession>A0A2S3VMI7</accession>
<evidence type="ECO:0000259" key="2">
    <source>
        <dbReference type="Pfam" id="PF15978"/>
    </source>
</evidence>
<dbReference type="Proteomes" id="UP000237440">
    <property type="component" value="Unassembled WGS sequence"/>
</dbReference>
<dbReference type="InterPro" id="IPR032750">
    <property type="entry name" value="TnsD_C"/>
</dbReference>
<reference evidence="4" key="1">
    <citation type="submission" date="2017-02" db="EMBL/GenBank/DDBJ databases">
        <authorList>
            <person name="Furmanczyk E.M."/>
        </authorList>
    </citation>
    <scope>NUCLEOTIDE SEQUENCE [LARGE SCALE GENOMIC DNA]</scope>
    <source>
        <strain evidence="4">AP3_22</strain>
    </source>
</reference>
<dbReference type="AlphaFoldDB" id="A0A2S3VMI7"/>
<sequence>MEFFPQAFPDETIYSLAARYHRLAANASYRQTSYDLFGRYSRTCGSAFPCCLDALSQQLANKLSVSYLIQAHTLLPIFAPFLSSSQLDTAIKAMSGPSGIGLKMSVGLTASGFERFGALKFCERCVARDIRHGGQAYWHRIHQVTGVLVCPYHQIVLKVASPPFDDWRYLFLPDGLKDRGFEDAVQNQNEIPALTEVAQLTAWGFRNSAEVSKLLTGGLLRYRLAELGILHRDRIRLSLLHDYLNGAMAGAPQSREYQLLNAGEPKGHEWVLRLLRTPRRSHHPFRFYFLCHLLGLDSERLSNLAFAFEDQGLSTFVRENKIPYQKRNVPGELKVNAHRERFVAYPESTRVHDRTDYMWLYRNDRIWLTDYVRSHHMAAIRYPYVDWAARDAELVVELQKASDCLLQSHSWPIRISYAALARAVPRHYDFLRLATKFPCAIETVRDLVETEHDFQLRKIAWVFATYPQAKEMSTSNLLRLAAIRIRRVSDTELSMLLQGSLEDSRQA</sequence>
<feature type="domain" description="Transposon Tn7 transposition protein TnsD C-terminal" evidence="2">
    <location>
        <begin position="355"/>
        <end position="439"/>
    </location>
</feature>
<evidence type="ECO:0000313" key="4">
    <source>
        <dbReference type="Proteomes" id="UP000237440"/>
    </source>
</evidence>
<proteinExistence type="predicted"/>
<evidence type="ECO:0000259" key="1">
    <source>
        <dbReference type="Pfam" id="PF06527"/>
    </source>
</evidence>
<keyword evidence="4" id="KW-1185">Reference proteome</keyword>